<keyword evidence="1 4" id="KW-0808">Transferase</keyword>
<dbReference type="CDD" id="cd04301">
    <property type="entry name" value="NAT_SF"/>
    <property type="match status" value="1"/>
</dbReference>
<evidence type="ECO:0000313" key="5">
    <source>
        <dbReference type="Proteomes" id="UP000278962"/>
    </source>
</evidence>
<dbReference type="SUPFAM" id="SSF55729">
    <property type="entry name" value="Acyl-CoA N-acyltransferases (Nat)"/>
    <property type="match status" value="1"/>
</dbReference>
<dbReference type="Pfam" id="PF00583">
    <property type="entry name" value="Acetyltransf_1"/>
    <property type="match status" value="1"/>
</dbReference>
<dbReference type="AlphaFoldDB" id="A0A660LI87"/>
<protein>
    <submittedName>
        <fullName evidence="4">Acetyltransferase (GNAT) family protein</fullName>
    </submittedName>
</protein>
<dbReference type="GO" id="GO:0016747">
    <property type="term" value="F:acyltransferase activity, transferring groups other than amino-acyl groups"/>
    <property type="evidence" value="ECO:0007669"/>
    <property type="project" value="InterPro"/>
</dbReference>
<evidence type="ECO:0000313" key="4">
    <source>
        <dbReference type="EMBL" id="RKQ92581.1"/>
    </source>
</evidence>
<keyword evidence="2" id="KW-0012">Acyltransferase</keyword>
<dbReference type="InterPro" id="IPR000182">
    <property type="entry name" value="GNAT_dom"/>
</dbReference>
<dbReference type="Proteomes" id="UP000278962">
    <property type="component" value="Unassembled WGS sequence"/>
</dbReference>
<sequence>MSRAPWPYYARPRVGAGHAFTAEDVATVRARQAELNVPQMFEWVHETAPTLRGAIDADVTEVPLLVLDRSQWRPVDPPGGMEVRLLDADDEALTAALGVEHVGFAAPGTAPGPQAITERDVYEVDAARLEYLRTRIRRGTSVTAVATSEYGPVAVGTLRPVGAVAEIVAVATLPAVRRQGLGSAVTAMLVEHALERGIETVFLSAASDAVARVYERLGFRRAGTACFVQ</sequence>
<dbReference type="PANTHER" id="PTHR43877">
    <property type="entry name" value="AMINOALKYLPHOSPHONATE N-ACETYLTRANSFERASE-RELATED-RELATED"/>
    <property type="match status" value="1"/>
</dbReference>
<proteinExistence type="predicted"/>
<evidence type="ECO:0000256" key="2">
    <source>
        <dbReference type="ARBA" id="ARBA00023315"/>
    </source>
</evidence>
<evidence type="ECO:0000256" key="1">
    <source>
        <dbReference type="ARBA" id="ARBA00022679"/>
    </source>
</evidence>
<name>A0A660LI87_9ACTN</name>
<accession>A0A660LI87</accession>
<dbReference type="Gene3D" id="3.40.630.30">
    <property type="match status" value="1"/>
</dbReference>
<reference evidence="4 5" key="1">
    <citation type="submission" date="2018-10" db="EMBL/GenBank/DDBJ databases">
        <title>Genomic Encyclopedia of Archaeal and Bacterial Type Strains, Phase II (KMG-II): from individual species to whole genera.</title>
        <authorList>
            <person name="Goeker M."/>
        </authorList>
    </citation>
    <scope>NUCLEOTIDE SEQUENCE [LARGE SCALE GENOMIC DNA]</scope>
    <source>
        <strain evidence="4 5">DSM 14954</strain>
    </source>
</reference>
<gene>
    <name evidence="4" type="ORF">C8N24_2433</name>
</gene>
<dbReference type="EMBL" id="RBIL01000001">
    <property type="protein sequence ID" value="RKQ92581.1"/>
    <property type="molecule type" value="Genomic_DNA"/>
</dbReference>
<dbReference type="InterPro" id="IPR016181">
    <property type="entry name" value="Acyl_CoA_acyltransferase"/>
</dbReference>
<comment type="caution">
    <text evidence="4">The sequence shown here is derived from an EMBL/GenBank/DDBJ whole genome shotgun (WGS) entry which is preliminary data.</text>
</comment>
<dbReference type="InterPro" id="IPR050832">
    <property type="entry name" value="Bact_Acetyltransf"/>
</dbReference>
<organism evidence="4 5">
    <name type="scientific">Solirubrobacter pauli</name>
    <dbReference type="NCBI Taxonomy" id="166793"/>
    <lineage>
        <taxon>Bacteria</taxon>
        <taxon>Bacillati</taxon>
        <taxon>Actinomycetota</taxon>
        <taxon>Thermoleophilia</taxon>
        <taxon>Solirubrobacterales</taxon>
        <taxon>Solirubrobacteraceae</taxon>
        <taxon>Solirubrobacter</taxon>
    </lineage>
</organism>
<keyword evidence="5" id="KW-1185">Reference proteome</keyword>
<dbReference type="RefSeq" id="WP_211339931.1">
    <property type="nucleotide sequence ID" value="NZ_RBIL01000001.1"/>
</dbReference>
<feature type="domain" description="N-acetyltransferase" evidence="3">
    <location>
        <begin position="81"/>
        <end position="229"/>
    </location>
</feature>
<evidence type="ECO:0000259" key="3">
    <source>
        <dbReference type="PROSITE" id="PS51186"/>
    </source>
</evidence>
<dbReference type="PROSITE" id="PS51186">
    <property type="entry name" value="GNAT"/>
    <property type="match status" value="1"/>
</dbReference>